<dbReference type="Pfam" id="PF12621">
    <property type="entry name" value="PHM7_ext"/>
    <property type="match status" value="1"/>
</dbReference>
<feature type="domain" description="CSC1/OSCA1-like cytosolic" evidence="12">
    <location>
        <begin position="582"/>
        <end position="682"/>
    </location>
</feature>
<organism evidence="13 14">
    <name type="scientific">Gnomoniopsis smithogilvyi</name>
    <dbReference type="NCBI Taxonomy" id="1191159"/>
    <lineage>
        <taxon>Eukaryota</taxon>
        <taxon>Fungi</taxon>
        <taxon>Dikarya</taxon>
        <taxon>Ascomycota</taxon>
        <taxon>Pezizomycotina</taxon>
        <taxon>Sordariomycetes</taxon>
        <taxon>Sordariomycetidae</taxon>
        <taxon>Diaporthales</taxon>
        <taxon>Gnomoniaceae</taxon>
        <taxon>Gnomoniopsis</taxon>
    </lineage>
</organism>
<dbReference type="AlphaFoldDB" id="A0A9W8YRD7"/>
<feature type="transmembrane region" description="Helical" evidence="8">
    <location>
        <begin position="25"/>
        <end position="46"/>
    </location>
</feature>
<feature type="compositionally biased region" description="Basic and acidic residues" evidence="7">
    <location>
        <begin position="1034"/>
        <end position="1049"/>
    </location>
</feature>
<evidence type="ECO:0000256" key="3">
    <source>
        <dbReference type="ARBA" id="ARBA00022448"/>
    </source>
</evidence>
<proteinExistence type="inferred from homology"/>
<evidence type="ECO:0000256" key="4">
    <source>
        <dbReference type="ARBA" id="ARBA00022692"/>
    </source>
</evidence>
<feature type="transmembrane region" description="Helical" evidence="8">
    <location>
        <begin position="107"/>
        <end position="127"/>
    </location>
</feature>
<evidence type="ECO:0008006" key="15">
    <source>
        <dbReference type="Google" id="ProtNLM"/>
    </source>
</evidence>
<feature type="domain" description="CSC1/OSCA1-like N-terminal transmembrane" evidence="11">
    <location>
        <begin position="25"/>
        <end position="188"/>
    </location>
</feature>
<feature type="transmembrane region" description="Helical" evidence="8">
    <location>
        <begin position="837"/>
        <end position="865"/>
    </location>
</feature>
<dbReference type="EMBL" id="JAPEVB010000004">
    <property type="protein sequence ID" value="KAJ4389984.1"/>
    <property type="molecule type" value="Genomic_DNA"/>
</dbReference>
<feature type="transmembrane region" description="Helical" evidence="8">
    <location>
        <begin position="168"/>
        <end position="186"/>
    </location>
</feature>
<dbReference type="InterPro" id="IPR003864">
    <property type="entry name" value="CSC1/OSCA1-like_7TM"/>
</dbReference>
<keyword evidence="4 8" id="KW-0812">Transmembrane</keyword>
<dbReference type="GO" id="GO:0005886">
    <property type="term" value="C:plasma membrane"/>
    <property type="evidence" value="ECO:0007669"/>
    <property type="project" value="TreeGrafter"/>
</dbReference>
<dbReference type="InterPro" id="IPR022257">
    <property type="entry name" value="PHM7_ext"/>
</dbReference>
<evidence type="ECO:0000256" key="5">
    <source>
        <dbReference type="ARBA" id="ARBA00022989"/>
    </source>
</evidence>
<name>A0A9W8YRD7_9PEZI</name>
<feature type="compositionally biased region" description="Polar residues" evidence="7">
    <location>
        <begin position="473"/>
        <end position="489"/>
    </location>
</feature>
<comment type="subcellular location">
    <subcellularLocation>
        <location evidence="1">Membrane</location>
        <topology evidence="1">Multi-pass membrane protein</topology>
    </subcellularLocation>
</comment>
<accession>A0A9W8YRD7</accession>
<dbReference type="InterPro" id="IPR027815">
    <property type="entry name" value="CSC1/OSCA1-like_cyt"/>
</dbReference>
<dbReference type="InterPro" id="IPR032880">
    <property type="entry name" value="CSC1/OSCA1-like_N"/>
</dbReference>
<dbReference type="GO" id="GO:0005227">
    <property type="term" value="F:calcium-activated cation channel activity"/>
    <property type="evidence" value="ECO:0007669"/>
    <property type="project" value="InterPro"/>
</dbReference>
<feature type="domain" description="CSC1/OSCA1-like 7TM region" evidence="9">
    <location>
        <begin position="695"/>
        <end position="968"/>
    </location>
</feature>
<keyword evidence="6 8" id="KW-0472">Membrane</keyword>
<evidence type="ECO:0000259" key="9">
    <source>
        <dbReference type="Pfam" id="PF02714"/>
    </source>
</evidence>
<feature type="region of interest" description="Disordered" evidence="7">
    <location>
        <begin position="1034"/>
        <end position="1053"/>
    </location>
</feature>
<keyword evidence="5 8" id="KW-1133">Transmembrane helix</keyword>
<evidence type="ECO:0000256" key="8">
    <source>
        <dbReference type="SAM" id="Phobius"/>
    </source>
</evidence>
<evidence type="ECO:0000256" key="7">
    <source>
        <dbReference type="SAM" id="MobiDB-lite"/>
    </source>
</evidence>
<dbReference type="PANTHER" id="PTHR13018">
    <property type="entry name" value="PROBABLE MEMBRANE PROTEIN DUF221-RELATED"/>
    <property type="match status" value="1"/>
</dbReference>
<feature type="region of interest" description="Disordered" evidence="7">
    <location>
        <begin position="277"/>
        <end position="357"/>
    </location>
</feature>
<feature type="transmembrane region" description="Helical" evidence="8">
    <location>
        <begin position="754"/>
        <end position="776"/>
    </location>
</feature>
<evidence type="ECO:0000259" key="11">
    <source>
        <dbReference type="Pfam" id="PF13967"/>
    </source>
</evidence>
<evidence type="ECO:0000313" key="14">
    <source>
        <dbReference type="Proteomes" id="UP001140453"/>
    </source>
</evidence>
<feature type="transmembrane region" description="Helical" evidence="8">
    <location>
        <begin position="983"/>
        <end position="1001"/>
    </location>
</feature>
<feature type="region of interest" description="Disordered" evidence="7">
    <location>
        <begin position="1059"/>
        <end position="1111"/>
    </location>
</feature>
<comment type="similarity">
    <text evidence="2">Belongs to the CSC1 (TC 1.A.17) family.</text>
</comment>
<feature type="compositionally biased region" description="Basic and acidic residues" evidence="7">
    <location>
        <begin position="309"/>
        <end position="331"/>
    </location>
</feature>
<keyword evidence="3" id="KW-0813">Transport</keyword>
<feature type="transmembrane region" description="Helical" evidence="8">
    <location>
        <begin position="950"/>
        <end position="971"/>
    </location>
</feature>
<evidence type="ECO:0000256" key="1">
    <source>
        <dbReference type="ARBA" id="ARBA00004141"/>
    </source>
</evidence>
<reference evidence="13" key="1">
    <citation type="submission" date="2022-10" db="EMBL/GenBank/DDBJ databases">
        <title>Tapping the CABI collections for fungal endophytes: first genome assemblies for Collariella, Neodidymelliopsis, Ascochyta clinopodiicola, Didymella pomorum, Didymosphaeria variabile, Neocosmospora piperis and Neocucurbitaria cava.</title>
        <authorList>
            <person name="Hill R."/>
        </authorList>
    </citation>
    <scope>NUCLEOTIDE SEQUENCE</scope>
    <source>
        <strain evidence="13">IMI 355082</strain>
    </source>
</reference>
<comment type="caution">
    <text evidence="13">The sequence shown here is derived from an EMBL/GenBank/DDBJ whole genome shotgun (WGS) entry which is preliminary data.</text>
</comment>
<feature type="region of interest" description="Disordered" evidence="7">
    <location>
        <begin position="419"/>
        <end position="489"/>
    </location>
</feature>
<feature type="transmembrane region" description="Helical" evidence="8">
    <location>
        <begin position="911"/>
        <end position="929"/>
    </location>
</feature>
<sequence length="1260" mass="141461">MSTNLTSSTDSGTAAAYSGYGLEEFLASLAVSAAVAGAQIGLFFLLRNKLARIYKPKTFLVPERERTDPPPRAPWALVTGLMAVPDRAIINKCGLDAYFFLRYLKTLLVIFVPLALIVLPILIPVNFVDGIGTNLWTNSTTNDDSTSVVGLSVLAWGNVKPEHSGRRWAHLILALFVIIWVCFVVFSEMRVYVKVRQDWLTSAEHRLRASATTVLVSSIPKKWLTEPALRGLFDVFPGGIKNIWLTHDLTALLDKIKKREKVHAQLESAQSDLIRECKRRQLKERKKDEKKQRKQMRTDKPTKAQLAQRQKDEDREAMRKAMADEGLERGDNAAQVTDVPDEQPAPEGNGALDGHGTSRPLANLNVLGGLNKVGRVFKDGATVVGRAGHGVKDGFTVVGQGITAVGEGIDHEVERSGGFHHIQPVAGPSTTNPTYLDRRSPMNRNLDIDGDVPKVSFASEDTQGRSDYDTSKLSDQQELTPRGNGNTTRTVEDTDAMIITEPTRWYQFWKAPSGGYASPVPQGGAEPEKKEQSFWTTVKSHIPFMGPDEEPVEYPPYVNPGQHEEYQESAGPEWEKWIKAKDRPHHRLPLFEFTPSWLPGLPFIHKKVDTIYWCRQELARLNVEIEEDQKNTDRFPLMTSAFIQFHNQSAAHMACQSTIHHVPKHMAPRVVEINPDDVIWDNMAMSWWMQWGRVVLACALVFGMVVLWGFPVAFSASLSEIDSLISKYEWLKFLSANQDVYKFVKLAAGVLPQIFLAVILALVPIILNLIAGFQGTKTGASRSEWVQIYYFLFLFVEVFLVVSITSGALQTLVDVATNIENLPTLLAQNLPDASNYFFSYLLLQGASVSSGTLLQISALAVWYLLSRILDSTARAKFLRQTKLPQVKWGSFFPVYTNFACIALVFSVIAPLMSIFAIVNFSMLWCAHRYNMLYVTRFKTDTGGVLYPRALNQMFTGLYVMELCLVGLFFLVQDADGTGLCYPQAIIMIVSIFLTALYQIMLNKEFGPLLRYLPITFEDEAVLRDLAFEKARLERESAKREEERRQRRLEAGSLQDDDDYIAEEKVDGDASRPASTKSDNGQYEMDNLRSSQEKPNPVKTHRKNMLSSGGGSIIKHTVKHSMTWAIEGGNAVKNFAIDAPGQRMKEHAGTRRRQFQKDLENQRAIGDALFGGFADEIDDLDPAARDEKIRKAFTHSALRVRRPVVWIPRDDIGVSDDEVRRTNEYSDHIWISNVGTALDSRCRVVYGQAPPDFSEEDLIQL</sequence>
<dbReference type="Pfam" id="PF13967">
    <property type="entry name" value="RSN1_TM"/>
    <property type="match status" value="1"/>
</dbReference>
<feature type="transmembrane region" description="Helical" evidence="8">
    <location>
        <begin position="694"/>
        <end position="714"/>
    </location>
</feature>
<feature type="domain" description="CSC1/OSCA1-like cytosolic" evidence="12">
    <location>
        <begin position="212"/>
        <end position="284"/>
    </location>
</feature>
<evidence type="ECO:0000256" key="6">
    <source>
        <dbReference type="ARBA" id="ARBA00023136"/>
    </source>
</evidence>
<protein>
    <recommendedName>
        <fullName evidence="15">DUF221-domain-containing protein</fullName>
    </recommendedName>
</protein>
<evidence type="ECO:0000313" key="13">
    <source>
        <dbReference type="EMBL" id="KAJ4389984.1"/>
    </source>
</evidence>
<dbReference type="InterPro" id="IPR045122">
    <property type="entry name" value="Csc1-like"/>
</dbReference>
<gene>
    <name evidence="13" type="ORF">N0V93_007457</name>
</gene>
<dbReference type="OrthoDB" id="1076608at2759"/>
<dbReference type="Pfam" id="PF14703">
    <property type="entry name" value="PHM7_cyt"/>
    <property type="match status" value="2"/>
</dbReference>
<dbReference type="Pfam" id="PF02714">
    <property type="entry name" value="RSN1_7TM"/>
    <property type="match status" value="1"/>
</dbReference>
<keyword evidence="14" id="KW-1185">Reference proteome</keyword>
<dbReference type="Proteomes" id="UP001140453">
    <property type="component" value="Unassembled WGS sequence"/>
</dbReference>
<evidence type="ECO:0000259" key="10">
    <source>
        <dbReference type="Pfam" id="PF12621"/>
    </source>
</evidence>
<dbReference type="PANTHER" id="PTHR13018:SF20">
    <property type="entry name" value="SPORULATION-SPECIFIC PROTEIN 75"/>
    <property type="match status" value="1"/>
</dbReference>
<feature type="compositionally biased region" description="Basic and acidic residues" evidence="7">
    <location>
        <begin position="462"/>
        <end position="472"/>
    </location>
</feature>
<feature type="domain" description="10TM putative phosphate transporter extracellular tail" evidence="10">
    <location>
        <begin position="1181"/>
        <end position="1251"/>
    </location>
</feature>
<feature type="compositionally biased region" description="Basic and acidic residues" evidence="7">
    <location>
        <begin position="285"/>
        <end position="302"/>
    </location>
</feature>
<evidence type="ECO:0000256" key="2">
    <source>
        <dbReference type="ARBA" id="ARBA00007779"/>
    </source>
</evidence>
<evidence type="ECO:0000259" key="12">
    <source>
        <dbReference type="Pfam" id="PF14703"/>
    </source>
</evidence>
<feature type="transmembrane region" description="Helical" evidence="8">
    <location>
        <begin position="788"/>
        <end position="809"/>
    </location>
</feature>